<reference evidence="3" key="1">
    <citation type="submission" date="2022-01" db="EMBL/GenBank/DDBJ databases">
        <authorList>
            <person name="King R."/>
        </authorList>
    </citation>
    <scope>NUCLEOTIDE SEQUENCE</scope>
</reference>
<reference evidence="3" key="2">
    <citation type="submission" date="2022-10" db="EMBL/GenBank/DDBJ databases">
        <authorList>
            <consortium name="ENA_rothamsted_submissions"/>
            <consortium name="culmorum"/>
            <person name="King R."/>
        </authorList>
    </citation>
    <scope>NUCLEOTIDE SEQUENCE</scope>
</reference>
<feature type="signal peptide" evidence="2">
    <location>
        <begin position="1"/>
        <end position="17"/>
    </location>
</feature>
<evidence type="ECO:0000313" key="3">
    <source>
        <dbReference type="EMBL" id="CAG9804339.1"/>
    </source>
</evidence>
<gene>
    <name evidence="3" type="ORF">CHIRRI_LOCUS7230</name>
</gene>
<feature type="region of interest" description="Disordered" evidence="1">
    <location>
        <begin position="511"/>
        <end position="531"/>
    </location>
</feature>
<dbReference type="SUPFAM" id="SSF57184">
    <property type="entry name" value="Growth factor receptor domain"/>
    <property type="match status" value="2"/>
</dbReference>
<accession>A0A9N9WU93</accession>
<feature type="compositionally biased region" description="Basic and acidic residues" evidence="1">
    <location>
        <begin position="514"/>
        <end position="527"/>
    </location>
</feature>
<sequence>MKLRILIILVSFKCMLAQDVKVPEDLLKPKTTTLGYEHETIQFTDIEINTEITTTTTNDFVEDTTIGSLDHNPNNPKSDKLTDNKLPLYVYPQYPNLYPNYLQNLQYETPNCNQNPPSYPVVIPPIYDSKTVEPDIEENIECPIDFIKSESTCIPLHSNNCPFNYIWKNDRCVLSQTVCPLNFEYDGTSCVERQVCPPNHAWKNGKCVLPEPTCPIGWQWNGNTCEIINIQCQPGFILKGKECVLEKITCPNGFNLVNEQCVTPPPVCMPGYELQETGFCLQINKKCPPGTVMINEKCQETTVSCLPGYEKIGNQCYKILEIPTIPPPSLEIATTTKRAIITHPIDTPSELTTESIIPDIPPPPLTKICPDDFIFHNSQCYRCPSGYSLCNGMCLRNVAPCRPNYSTIPMPMPPNFYPNIQIPNINIHLNIPSHDIPKLSPRRSDKEPINVINHIEPINNTIYNINNITHPVTLNNVNENNIFVYTDTQCADGKIRTTIIKNNQTIMGCNDSDSSLKLENSPEKTTTEESDVREEEITKSQKCCEVVTPRRCKKRFTNQWMCTHRRYKHCGEICIANRLYIKPPATVWSNQILTIAPSPIQTYIKPCFGHDCPSVDCTGCIDGSFNCSPQCYTYPCYGDGCTYIDQNQFCENYSDKEFCD</sequence>
<dbReference type="OrthoDB" id="7250310at2759"/>
<organism evidence="3 4">
    <name type="scientific">Chironomus riparius</name>
    <dbReference type="NCBI Taxonomy" id="315576"/>
    <lineage>
        <taxon>Eukaryota</taxon>
        <taxon>Metazoa</taxon>
        <taxon>Ecdysozoa</taxon>
        <taxon>Arthropoda</taxon>
        <taxon>Hexapoda</taxon>
        <taxon>Insecta</taxon>
        <taxon>Pterygota</taxon>
        <taxon>Neoptera</taxon>
        <taxon>Endopterygota</taxon>
        <taxon>Diptera</taxon>
        <taxon>Nematocera</taxon>
        <taxon>Chironomoidea</taxon>
        <taxon>Chironomidae</taxon>
        <taxon>Chironominae</taxon>
        <taxon>Chironomus</taxon>
    </lineage>
</organism>
<evidence type="ECO:0000256" key="1">
    <source>
        <dbReference type="SAM" id="MobiDB-lite"/>
    </source>
</evidence>
<keyword evidence="2" id="KW-0732">Signal</keyword>
<dbReference type="PANTHER" id="PTHR37157:SF4">
    <property type="entry name" value="EB DOMAIN-CONTAINING PROTEIN"/>
    <property type="match status" value="1"/>
</dbReference>
<feature type="chain" id="PRO_5040279550" evidence="2">
    <location>
        <begin position="18"/>
        <end position="660"/>
    </location>
</feature>
<name>A0A9N9WU93_9DIPT</name>
<keyword evidence="4" id="KW-1185">Reference proteome</keyword>
<evidence type="ECO:0000256" key="2">
    <source>
        <dbReference type="SAM" id="SignalP"/>
    </source>
</evidence>
<evidence type="ECO:0000313" key="4">
    <source>
        <dbReference type="Proteomes" id="UP001153620"/>
    </source>
</evidence>
<dbReference type="AlphaFoldDB" id="A0A9N9WU93"/>
<dbReference type="InterPro" id="IPR009030">
    <property type="entry name" value="Growth_fac_rcpt_cys_sf"/>
</dbReference>
<protein>
    <submittedName>
        <fullName evidence="3">Uncharacterized protein</fullName>
    </submittedName>
</protein>
<proteinExistence type="predicted"/>
<dbReference type="EMBL" id="OU895878">
    <property type="protein sequence ID" value="CAG9804339.1"/>
    <property type="molecule type" value="Genomic_DNA"/>
</dbReference>
<dbReference type="PANTHER" id="PTHR37157">
    <property type="entry name" value="PRION-LIKE-(Q/N-RICH) DOMAIN-BEARING PROTEIN 25"/>
    <property type="match status" value="1"/>
</dbReference>
<dbReference type="Proteomes" id="UP001153620">
    <property type="component" value="Chromosome 2"/>
</dbReference>